<dbReference type="Pfam" id="PF00196">
    <property type="entry name" value="GerE"/>
    <property type="match status" value="1"/>
</dbReference>
<dbReference type="InterPro" id="IPR016032">
    <property type="entry name" value="Sig_transdc_resp-reg_C-effctor"/>
</dbReference>
<dbReference type="Gene3D" id="3.30.450.20">
    <property type="entry name" value="PAS domain"/>
    <property type="match status" value="1"/>
</dbReference>
<dbReference type="Proteomes" id="UP000501452">
    <property type="component" value="Chromosome"/>
</dbReference>
<dbReference type="PROSITE" id="PS50043">
    <property type="entry name" value="HTH_LUXR_2"/>
    <property type="match status" value="1"/>
</dbReference>
<dbReference type="GO" id="GO:0003677">
    <property type="term" value="F:DNA binding"/>
    <property type="evidence" value="ECO:0007669"/>
    <property type="project" value="UniProtKB-KW"/>
</dbReference>
<dbReference type="InterPro" id="IPR000014">
    <property type="entry name" value="PAS"/>
</dbReference>
<dbReference type="EMBL" id="CP045119">
    <property type="protein sequence ID" value="QIN84733.1"/>
    <property type="molecule type" value="Genomic_DNA"/>
</dbReference>
<dbReference type="InterPro" id="IPR039420">
    <property type="entry name" value="WalR-like"/>
</dbReference>
<dbReference type="RefSeq" id="WP_166179211.1">
    <property type="nucleotide sequence ID" value="NZ_CP045119.1"/>
</dbReference>
<evidence type="ECO:0000256" key="1">
    <source>
        <dbReference type="ARBA" id="ARBA00023125"/>
    </source>
</evidence>
<dbReference type="InterPro" id="IPR013767">
    <property type="entry name" value="PAS_fold"/>
</dbReference>
<dbReference type="SUPFAM" id="SSF46894">
    <property type="entry name" value="C-terminal effector domain of the bipartite response regulators"/>
    <property type="match status" value="1"/>
</dbReference>
<organism evidence="5 6">
    <name type="scientific">Rubrobacter tropicus</name>
    <dbReference type="NCBI Taxonomy" id="2653851"/>
    <lineage>
        <taxon>Bacteria</taxon>
        <taxon>Bacillati</taxon>
        <taxon>Actinomycetota</taxon>
        <taxon>Rubrobacteria</taxon>
        <taxon>Rubrobacterales</taxon>
        <taxon>Rubrobacteraceae</taxon>
        <taxon>Rubrobacter</taxon>
    </lineage>
</organism>
<dbReference type="Pfam" id="PF00989">
    <property type="entry name" value="PAS"/>
    <property type="match status" value="1"/>
</dbReference>
<evidence type="ECO:0000256" key="2">
    <source>
        <dbReference type="SAM" id="MobiDB-lite"/>
    </source>
</evidence>
<dbReference type="InterPro" id="IPR035965">
    <property type="entry name" value="PAS-like_dom_sf"/>
</dbReference>
<reference evidence="5 6" key="1">
    <citation type="submission" date="2019-10" db="EMBL/GenBank/DDBJ databases">
        <title>Rubrobacter sp nov SCSIO 52090 isolated from a deep-sea sediment in the South China Sea.</title>
        <authorList>
            <person name="Chen R.W."/>
        </authorList>
    </citation>
    <scope>NUCLEOTIDE SEQUENCE [LARGE SCALE GENOMIC DNA]</scope>
    <source>
        <strain evidence="5 6">SCSIO 52909</strain>
    </source>
</reference>
<keyword evidence="6" id="KW-1185">Reference proteome</keyword>
<name>A0A6G8QE57_9ACTN</name>
<evidence type="ECO:0000259" key="3">
    <source>
        <dbReference type="PROSITE" id="PS50043"/>
    </source>
</evidence>
<dbReference type="KEGG" id="rub:GBA63_20325"/>
<dbReference type="PROSITE" id="PS50112">
    <property type="entry name" value="PAS"/>
    <property type="match status" value="1"/>
</dbReference>
<sequence>MLETIIQRGTTNPAEGSRSVVSAPPPAVECLINARTADAVFVVAPDHRIVHWDARAEALTGLLAEEVVGRRCHETLRGECEGGGRLCAQGCPVMALARTGHAVPSYDTRIETRVGGRRWVNVSVLCVDSEEGPYLIHLLRDAQGAHEALEMARDLVRLSSGGGEARAPRRVDVPDLTPRQAEVLALLAGGKSAREIGQELYLSQATVRNHIRALLLALGAHSQLEALARAREAGLLAG</sequence>
<accession>A0A6G8QE57</accession>
<dbReference type="PANTHER" id="PTHR43214">
    <property type="entry name" value="TWO-COMPONENT RESPONSE REGULATOR"/>
    <property type="match status" value="1"/>
</dbReference>
<dbReference type="CDD" id="cd00130">
    <property type="entry name" value="PAS"/>
    <property type="match status" value="1"/>
</dbReference>
<dbReference type="NCBIfam" id="TIGR00229">
    <property type="entry name" value="sensory_box"/>
    <property type="match status" value="1"/>
</dbReference>
<dbReference type="SUPFAM" id="SSF55785">
    <property type="entry name" value="PYP-like sensor domain (PAS domain)"/>
    <property type="match status" value="1"/>
</dbReference>
<dbReference type="InterPro" id="IPR000792">
    <property type="entry name" value="Tscrpt_reg_LuxR_C"/>
</dbReference>
<evidence type="ECO:0000259" key="4">
    <source>
        <dbReference type="PROSITE" id="PS50112"/>
    </source>
</evidence>
<dbReference type="GO" id="GO:0006355">
    <property type="term" value="P:regulation of DNA-templated transcription"/>
    <property type="evidence" value="ECO:0007669"/>
    <property type="project" value="InterPro"/>
</dbReference>
<dbReference type="AlphaFoldDB" id="A0A6G8QE57"/>
<dbReference type="PRINTS" id="PR00038">
    <property type="entry name" value="HTHLUXR"/>
</dbReference>
<feature type="domain" description="HTH luxR-type" evidence="3">
    <location>
        <begin position="169"/>
        <end position="234"/>
    </location>
</feature>
<gene>
    <name evidence="5" type="ORF">GBA63_20325</name>
</gene>
<proteinExistence type="predicted"/>
<dbReference type="SMART" id="SM00421">
    <property type="entry name" value="HTH_LUXR"/>
    <property type="match status" value="1"/>
</dbReference>
<protein>
    <submittedName>
        <fullName evidence="5">PAS domain-containing protein</fullName>
    </submittedName>
</protein>
<feature type="domain" description="PAS" evidence="4">
    <location>
        <begin position="31"/>
        <end position="70"/>
    </location>
</feature>
<dbReference type="Gene3D" id="1.10.10.10">
    <property type="entry name" value="Winged helix-like DNA-binding domain superfamily/Winged helix DNA-binding domain"/>
    <property type="match status" value="1"/>
</dbReference>
<dbReference type="CDD" id="cd06170">
    <property type="entry name" value="LuxR_C_like"/>
    <property type="match status" value="1"/>
</dbReference>
<dbReference type="InterPro" id="IPR036388">
    <property type="entry name" value="WH-like_DNA-bd_sf"/>
</dbReference>
<evidence type="ECO:0000313" key="5">
    <source>
        <dbReference type="EMBL" id="QIN84733.1"/>
    </source>
</evidence>
<evidence type="ECO:0000313" key="6">
    <source>
        <dbReference type="Proteomes" id="UP000501452"/>
    </source>
</evidence>
<keyword evidence="1" id="KW-0238">DNA-binding</keyword>
<feature type="region of interest" description="Disordered" evidence="2">
    <location>
        <begin position="1"/>
        <end position="22"/>
    </location>
</feature>